<dbReference type="KEGG" id="pprc:PFLCHA0_c49360"/>
<name>A0A2C9ESP7_PSEPH</name>
<gene>
    <name evidence="6" type="primary">yfgL</name>
    <name evidence="4" type="synonym">bamB</name>
    <name evidence="6" type="ORF">PFLCHA0_c49360</name>
</gene>
<evidence type="ECO:0000256" key="4">
    <source>
        <dbReference type="HAMAP-Rule" id="MF_00923"/>
    </source>
</evidence>
<dbReference type="InterPro" id="IPR002372">
    <property type="entry name" value="PQQ_rpt_dom"/>
</dbReference>
<keyword evidence="1 4" id="KW-0732">Signal</keyword>
<dbReference type="InterPro" id="IPR018391">
    <property type="entry name" value="PQQ_b-propeller_rpt"/>
</dbReference>
<dbReference type="AlphaFoldDB" id="A0A2C9ESP7"/>
<feature type="domain" description="Pyrrolo-quinoline quinone repeat" evidence="5">
    <location>
        <begin position="136"/>
        <end position="366"/>
    </location>
</feature>
<dbReference type="eggNOG" id="COG1520">
    <property type="taxonomic scope" value="Bacteria"/>
</dbReference>
<evidence type="ECO:0000259" key="5">
    <source>
        <dbReference type="Pfam" id="PF13360"/>
    </source>
</evidence>
<dbReference type="InterPro" id="IPR011047">
    <property type="entry name" value="Quinoprotein_ADH-like_sf"/>
</dbReference>
<dbReference type="Proteomes" id="UP000013940">
    <property type="component" value="Chromosome"/>
</dbReference>
<dbReference type="InterPro" id="IPR017687">
    <property type="entry name" value="BamB"/>
</dbReference>
<dbReference type="GO" id="GO:0009279">
    <property type="term" value="C:cell outer membrane"/>
    <property type="evidence" value="ECO:0007669"/>
    <property type="project" value="UniProtKB-SubCell"/>
</dbReference>
<keyword evidence="3 4" id="KW-0998">Cell outer membrane</keyword>
<dbReference type="SUPFAM" id="SSF50998">
    <property type="entry name" value="Quinoprotein alcohol dehydrogenase-like"/>
    <property type="match status" value="1"/>
</dbReference>
<keyword evidence="6" id="KW-0449">Lipoprotein</keyword>
<proteinExistence type="inferred from homology"/>
<evidence type="ECO:0000256" key="1">
    <source>
        <dbReference type="ARBA" id="ARBA00022729"/>
    </source>
</evidence>
<protein>
    <recommendedName>
        <fullName evidence="4">Outer membrane protein assembly factor BamB</fullName>
    </recommendedName>
</protein>
<dbReference type="PANTHER" id="PTHR34512:SF30">
    <property type="entry name" value="OUTER MEMBRANE PROTEIN ASSEMBLY FACTOR BAMB"/>
    <property type="match status" value="1"/>
</dbReference>
<reference evidence="7" key="1">
    <citation type="journal article" date="2014" name="Genome Announc.">
        <title>Full-genome sequence of the plant growth-promoting bacterium Pseudomonas protegens CHA0.</title>
        <authorList>
            <person name="Jousset A."/>
            <person name="Schuldes J."/>
            <person name="Keel C."/>
            <person name="Maurhofer M."/>
            <person name="Daniel R."/>
            <person name="Scheu S."/>
            <person name="Thuermer A."/>
        </authorList>
    </citation>
    <scope>NUCLEOTIDE SEQUENCE [LARGE SCALE GENOMIC DNA]</scope>
    <source>
        <strain evidence="7">DSM 19095 / LMG 27888 / CFBP 6595 / CHA0</strain>
    </source>
</reference>
<dbReference type="EMBL" id="CP003190">
    <property type="protein sequence ID" value="AGL86686.1"/>
    <property type="molecule type" value="Genomic_DNA"/>
</dbReference>
<dbReference type="GO" id="GO:0051205">
    <property type="term" value="P:protein insertion into membrane"/>
    <property type="evidence" value="ECO:0007669"/>
    <property type="project" value="UniProtKB-UniRule"/>
</dbReference>
<dbReference type="SMART" id="SM00564">
    <property type="entry name" value="PQQ"/>
    <property type="match status" value="7"/>
</dbReference>
<evidence type="ECO:0000256" key="3">
    <source>
        <dbReference type="ARBA" id="ARBA00023237"/>
    </source>
</evidence>
<organism evidence="6 7">
    <name type="scientific">Pseudomonas protegens (strain DSM 19095 / LMG 27888 / CFBP 6595 / CHA0)</name>
    <dbReference type="NCBI Taxonomy" id="1124983"/>
    <lineage>
        <taxon>Bacteria</taxon>
        <taxon>Pseudomonadati</taxon>
        <taxon>Pseudomonadota</taxon>
        <taxon>Gammaproteobacteria</taxon>
        <taxon>Pseudomonadales</taxon>
        <taxon>Pseudomonadaceae</taxon>
        <taxon>Pseudomonas</taxon>
    </lineage>
</organism>
<evidence type="ECO:0000313" key="7">
    <source>
        <dbReference type="Proteomes" id="UP000013940"/>
    </source>
</evidence>
<keyword evidence="2 4" id="KW-0472">Membrane</keyword>
<comment type="similarity">
    <text evidence="4">Belongs to the BamB family.</text>
</comment>
<evidence type="ECO:0000313" key="6">
    <source>
        <dbReference type="EMBL" id="AGL86686.1"/>
    </source>
</evidence>
<dbReference type="PANTHER" id="PTHR34512">
    <property type="entry name" value="CELL SURFACE PROTEIN"/>
    <property type="match status" value="1"/>
</dbReference>
<dbReference type="HOGENOM" id="CLU_027480_0_1_6"/>
<comment type="subcellular location">
    <subcellularLocation>
        <location evidence="4">Cell outer membrane</location>
    </subcellularLocation>
</comment>
<comment type="subunit">
    <text evidence="4">Part of the Bam complex.</text>
</comment>
<dbReference type="HAMAP" id="MF_00923">
    <property type="entry name" value="OM_assembly_BamB"/>
    <property type="match status" value="1"/>
</dbReference>
<comment type="function">
    <text evidence="4">Part of the outer membrane protein assembly complex, which is involved in assembly and insertion of beta-barrel proteins into the outer membrane.</text>
</comment>
<dbReference type="Gene3D" id="2.130.10.10">
    <property type="entry name" value="YVTN repeat-like/Quinoprotein amine dehydrogenase"/>
    <property type="match status" value="1"/>
</dbReference>
<dbReference type="InterPro" id="IPR015943">
    <property type="entry name" value="WD40/YVTN_repeat-like_dom_sf"/>
</dbReference>
<evidence type="ECO:0000256" key="2">
    <source>
        <dbReference type="ARBA" id="ARBA00023136"/>
    </source>
</evidence>
<dbReference type="GO" id="GO:0043165">
    <property type="term" value="P:Gram-negative-bacterium-type cell outer membrane assembly"/>
    <property type="evidence" value="ECO:0007669"/>
    <property type="project" value="UniProtKB-UniRule"/>
</dbReference>
<sequence>MPTRHSWRLVKNSRAICWSSWAVWTKPMRHTKKPRRRSRMKRQSVAYKSSWTTWPKGMHDVIRWKHAALLALALLAAGCSSNSKKELPPAELVDFKEEVVLQKQWSRSIGDGQGETYNMLVPAIDGDTIYAADVTGVVVSMDRMNGDVKWKKDLELPVSGAVGVGYGLVMIGTLKGEVVALDASSGEEKWRARVTSEVLAPPATNGDVVVVQTQDDRVIGLEASTGHQIWLYDSTPAVLTLRGTSAPLATNRLALAGLSTGKVVALDIRNGVPVWEQRVAIPQGRSELDRVVDIDGGLLLSGGTLYVASYQGRVVALDLESGRPLWQRDASSYAGVAQGFGSVYVSLSSGTVEGVDERSTTALWSNDSLARRQLSAPEVFSSYVAVGDLEGYLHLLSQVDGRFVGRTRIDSDGLRARPLVVGDMIYVYGNSGKLEALTIK</sequence>
<accession>A0A2C9ESP7</accession>
<dbReference type="Pfam" id="PF13360">
    <property type="entry name" value="PQQ_2"/>
    <property type="match status" value="1"/>
</dbReference>
<dbReference type="NCBIfam" id="TIGR03300">
    <property type="entry name" value="assembly_YfgL"/>
    <property type="match status" value="1"/>
</dbReference>